<gene>
    <name evidence="3" type="ORF">M0651_17750</name>
</gene>
<dbReference type="GO" id="GO:0032259">
    <property type="term" value="P:methylation"/>
    <property type="evidence" value="ECO:0007669"/>
    <property type="project" value="UniProtKB-KW"/>
</dbReference>
<dbReference type="Gene3D" id="3.40.50.150">
    <property type="entry name" value="Vaccinia Virus protein VP39"/>
    <property type="match status" value="1"/>
</dbReference>
<dbReference type="EMBL" id="JALPRK010000019">
    <property type="protein sequence ID" value="MCK8489019.1"/>
    <property type="molecule type" value="Genomic_DNA"/>
</dbReference>
<dbReference type="GO" id="GO:0008168">
    <property type="term" value="F:methyltransferase activity"/>
    <property type="evidence" value="ECO:0007669"/>
    <property type="project" value="UniProtKB-KW"/>
</dbReference>
<dbReference type="RefSeq" id="WP_248553068.1">
    <property type="nucleotide sequence ID" value="NZ_JALPRK010000019.1"/>
</dbReference>
<dbReference type="PANTHER" id="PTHR34203:SF13">
    <property type="entry name" value="EXPRESSED PROTEIN"/>
    <property type="match status" value="1"/>
</dbReference>
<feature type="domain" description="Methyltransferase FkbM" evidence="2">
    <location>
        <begin position="194"/>
        <end position="338"/>
    </location>
</feature>
<organism evidence="3 4">
    <name type="scientific">Paenibacillus mellifer</name>
    <dbReference type="NCBI Taxonomy" id="2937794"/>
    <lineage>
        <taxon>Bacteria</taxon>
        <taxon>Bacillati</taxon>
        <taxon>Bacillota</taxon>
        <taxon>Bacilli</taxon>
        <taxon>Bacillales</taxon>
        <taxon>Paenibacillaceae</taxon>
        <taxon>Paenibacillus</taxon>
    </lineage>
</organism>
<dbReference type="SMART" id="SM00028">
    <property type="entry name" value="TPR"/>
    <property type="match status" value="2"/>
</dbReference>
<feature type="repeat" description="TPR" evidence="1">
    <location>
        <begin position="60"/>
        <end position="93"/>
    </location>
</feature>
<dbReference type="InterPro" id="IPR006342">
    <property type="entry name" value="FkbM_mtfrase"/>
</dbReference>
<dbReference type="AlphaFoldDB" id="A0A9X2BQD6"/>
<sequence>MNRFDDNENNELKLLISEMINNPNNYDLLNDCVRVALAIEISAEAFSETISLMAGGFMTEEILNNLGITFWQQNQFDYVIPLLQKSLDINPSYTDALFNLGYVLNQVGENQLAMDYLQKINPPTPEAVELIGKIRQLTQPSFFAEYEVEVTQAPGIQFPLYVRMNTSDPAVFRQIFERKDYAFGLPITPKLIIDGGANVGYGSVFFANMYPAAQVIAIEPEKSNFEVLSYNVAPYKQIKTVQSGLWHTDTYLKVMDVGLDKWGAMVEEVETAGPETIQAVTIGSLLKNSDFDEIDILKLDIEGAEREVFSLGYEEWLDKVNVLIIELHDVMKRGCSKAFFKAVSQYDFATFARGENLVLVKETLLYK</sequence>
<dbReference type="PROSITE" id="PS50005">
    <property type="entry name" value="TPR"/>
    <property type="match status" value="1"/>
</dbReference>
<evidence type="ECO:0000313" key="3">
    <source>
        <dbReference type="EMBL" id="MCK8489019.1"/>
    </source>
</evidence>
<keyword evidence="3" id="KW-0489">Methyltransferase</keyword>
<dbReference type="InterPro" id="IPR019734">
    <property type="entry name" value="TPR_rpt"/>
</dbReference>
<keyword evidence="4" id="KW-1185">Reference proteome</keyword>
<reference evidence="3" key="1">
    <citation type="submission" date="2022-04" db="EMBL/GenBank/DDBJ databases">
        <authorList>
            <person name="Seo M.-J."/>
        </authorList>
    </citation>
    <scope>NUCLEOTIDE SEQUENCE</scope>
    <source>
        <strain evidence="3">MBLB2552</strain>
    </source>
</reference>
<dbReference type="InterPro" id="IPR029063">
    <property type="entry name" value="SAM-dependent_MTases_sf"/>
</dbReference>
<dbReference type="PANTHER" id="PTHR34203">
    <property type="entry name" value="METHYLTRANSFERASE, FKBM FAMILY PROTEIN"/>
    <property type="match status" value="1"/>
</dbReference>
<dbReference type="SUPFAM" id="SSF48452">
    <property type="entry name" value="TPR-like"/>
    <property type="match status" value="1"/>
</dbReference>
<dbReference type="InterPro" id="IPR011990">
    <property type="entry name" value="TPR-like_helical_dom_sf"/>
</dbReference>
<name>A0A9X2BQD6_9BACL</name>
<evidence type="ECO:0000259" key="2">
    <source>
        <dbReference type="Pfam" id="PF05050"/>
    </source>
</evidence>
<proteinExistence type="predicted"/>
<keyword evidence="1" id="KW-0802">TPR repeat</keyword>
<dbReference type="SUPFAM" id="SSF53335">
    <property type="entry name" value="S-adenosyl-L-methionine-dependent methyltransferases"/>
    <property type="match status" value="1"/>
</dbReference>
<dbReference type="InterPro" id="IPR052514">
    <property type="entry name" value="SAM-dependent_MTase"/>
</dbReference>
<dbReference type="Pfam" id="PF05050">
    <property type="entry name" value="Methyltransf_21"/>
    <property type="match status" value="1"/>
</dbReference>
<dbReference type="Proteomes" id="UP001139534">
    <property type="component" value="Unassembled WGS sequence"/>
</dbReference>
<evidence type="ECO:0000313" key="4">
    <source>
        <dbReference type="Proteomes" id="UP001139534"/>
    </source>
</evidence>
<comment type="caution">
    <text evidence="3">The sequence shown here is derived from an EMBL/GenBank/DDBJ whole genome shotgun (WGS) entry which is preliminary data.</text>
</comment>
<accession>A0A9X2BQD6</accession>
<protein>
    <submittedName>
        <fullName evidence="3">FkbM family methyltransferase</fullName>
    </submittedName>
</protein>
<evidence type="ECO:0000256" key="1">
    <source>
        <dbReference type="PROSITE-ProRule" id="PRU00339"/>
    </source>
</evidence>
<keyword evidence="3" id="KW-0808">Transferase</keyword>
<dbReference type="NCBIfam" id="TIGR01444">
    <property type="entry name" value="fkbM_fam"/>
    <property type="match status" value="1"/>
</dbReference>
<dbReference type="Gene3D" id="1.25.40.10">
    <property type="entry name" value="Tetratricopeptide repeat domain"/>
    <property type="match status" value="1"/>
</dbReference>